<dbReference type="InterPro" id="IPR011330">
    <property type="entry name" value="Glyco_hydro/deAcase_b/a-brl"/>
</dbReference>
<dbReference type="RefSeq" id="WP_390319625.1">
    <property type="nucleotide sequence ID" value="NZ_JBHSPB010000017.1"/>
</dbReference>
<accession>A0ABW0Z8M5</accession>
<dbReference type="Gene3D" id="3.20.20.370">
    <property type="entry name" value="Glycoside hydrolase/deacetylase"/>
    <property type="match status" value="1"/>
</dbReference>
<dbReference type="PANTHER" id="PTHR10587">
    <property type="entry name" value="GLYCOSYL TRANSFERASE-RELATED"/>
    <property type="match status" value="1"/>
</dbReference>
<name>A0ABW0Z8M5_9ACTN</name>
<evidence type="ECO:0000313" key="2">
    <source>
        <dbReference type="EMBL" id="MFC5723408.1"/>
    </source>
</evidence>
<gene>
    <name evidence="2" type="ORF">ACFP1Z_24910</name>
</gene>
<dbReference type="PANTHER" id="PTHR10587:SF134">
    <property type="entry name" value="SECRETED PROTEIN"/>
    <property type="match status" value="1"/>
</dbReference>
<comment type="caution">
    <text evidence="2">The sequence shown here is derived from an EMBL/GenBank/DDBJ whole genome shotgun (WGS) entry which is preliminary data.</text>
</comment>
<dbReference type="Pfam" id="PF01522">
    <property type="entry name" value="Polysacc_deac_1"/>
    <property type="match status" value="1"/>
</dbReference>
<feature type="domain" description="NodB homology" evidence="1">
    <location>
        <begin position="115"/>
        <end position="297"/>
    </location>
</feature>
<evidence type="ECO:0000313" key="3">
    <source>
        <dbReference type="Proteomes" id="UP001596083"/>
    </source>
</evidence>
<dbReference type="CDD" id="cd10917">
    <property type="entry name" value="CE4_NodB_like_6s_7s"/>
    <property type="match status" value="1"/>
</dbReference>
<protein>
    <submittedName>
        <fullName evidence="2">Polysaccharide deacetylase family protein</fullName>
    </submittedName>
</protein>
<dbReference type="InterPro" id="IPR002509">
    <property type="entry name" value="NODB_dom"/>
</dbReference>
<dbReference type="SUPFAM" id="SSF88713">
    <property type="entry name" value="Glycoside hydrolase/deacetylase"/>
    <property type="match status" value="1"/>
</dbReference>
<keyword evidence="3" id="KW-1185">Reference proteome</keyword>
<organism evidence="2 3">
    <name type="scientific">Streptomyces gamaensis</name>
    <dbReference type="NCBI Taxonomy" id="1763542"/>
    <lineage>
        <taxon>Bacteria</taxon>
        <taxon>Bacillati</taxon>
        <taxon>Actinomycetota</taxon>
        <taxon>Actinomycetes</taxon>
        <taxon>Kitasatosporales</taxon>
        <taxon>Streptomycetaceae</taxon>
        <taxon>Streptomyces</taxon>
    </lineage>
</organism>
<dbReference type="EMBL" id="JBHSPB010000017">
    <property type="protein sequence ID" value="MFC5723408.1"/>
    <property type="molecule type" value="Genomic_DNA"/>
</dbReference>
<reference evidence="3" key="1">
    <citation type="journal article" date="2019" name="Int. J. Syst. Evol. Microbiol.">
        <title>The Global Catalogue of Microorganisms (GCM) 10K type strain sequencing project: providing services to taxonomists for standard genome sequencing and annotation.</title>
        <authorList>
            <consortium name="The Broad Institute Genomics Platform"/>
            <consortium name="The Broad Institute Genome Sequencing Center for Infectious Disease"/>
            <person name="Wu L."/>
            <person name="Ma J."/>
        </authorList>
    </citation>
    <scope>NUCLEOTIDE SEQUENCE [LARGE SCALE GENOMIC DNA]</scope>
    <source>
        <strain evidence="3">CGMCC 4.7304</strain>
    </source>
</reference>
<dbReference type="PROSITE" id="PS51677">
    <property type="entry name" value="NODB"/>
    <property type="match status" value="1"/>
</dbReference>
<proteinExistence type="predicted"/>
<evidence type="ECO:0000259" key="1">
    <source>
        <dbReference type="PROSITE" id="PS51677"/>
    </source>
</evidence>
<dbReference type="InterPro" id="IPR050248">
    <property type="entry name" value="Polysacc_deacetylase_ArnD"/>
</dbReference>
<dbReference type="Proteomes" id="UP001596083">
    <property type="component" value="Unassembled WGS sequence"/>
</dbReference>
<sequence>MRHIRHVPSLPWGPGPRRTAVRALVVLLVLATGAACSTLGAPGPDPGDARAVQAKAALQQTPAERAAAARKWGVEQIPLLPPLPPAVKTHPATPDWAFQGADLIPAFGSVPTTDKVVFLTIDDGGHKDPEFLQMVRDLHVPFTMFLTDENVGGDYHYFNELRALGNSIQNHTLKHPQLNHESYERQREEICGQQDILERETGTRPRLFRPPYGDFDHDTLAIAEECGVQAAPLWAEEAFADRIDYREDDARFHPGDIILTHFNGPEEWNGSMGDMLRLVLRKATEQGYALARLDDYV</sequence>